<evidence type="ECO:0000313" key="2">
    <source>
        <dbReference type="Proteomes" id="UP001479290"/>
    </source>
</evidence>
<gene>
    <name evidence="1" type="ORF">ABG768_013891</name>
</gene>
<dbReference type="Proteomes" id="UP001479290">
    <property type="component" value="Unassembled WGS sequence"/>
</dbReference>
<proteinExistence type="predicted"/>
<name>A0AAW1Z5T6_CULAL</name>
<dbReference type="AlphaFoldDB" id="A0AAW1Z5T6"/>
<sequence length="67" mass="7504">ERAKEKIQRDLLSGAPVCLYIRVGSSSLVCAGLPVHHYQAEMKSLYFSMADRVVSCTELERCRCNAL</sequence>
<keyword evidence="2" id="KW-1185">Reference proteome</keyword>
<protein>
    <submittedName>
        <fullName evidence="1">Uncharacterized protein</fullName>
    </submittedName>
</protein>
<organism evidence="1 2">
    <name type="scientific">Culter alburnus</name>
    <name type="common">Topmouth culter</name>
    <dbReference type="NCBI Taxonomy" id="194366"/>
    <lineage>
        <taxon>Eukaryota</taxon>
        <taxon>Metazoa</taxon>
        <taxon>Chordata</taxon>
        <taxon>Craniata</taxon>
        <taxon>Vertebrata</taxon>
        <taxon>Euteleostomi</taxon>
        <taxon>Actinopterygii</taxon>
        <taxon>Neopterygii</taxon>
        <taxon>Teleostei</taxon>
        <taxon>Ostariophysi</taxon>
        <taxon>Cypriniformes</taxon>
        <taxon>Xenocyprididae</taxon>
        <taxon>Xenocypridinae</taxon>
        <taxon>Culter</taxon>
    </lineage>
</organism>
<dbReference type="EMBL" id="JAWDJR010000020">
    <property type="protein sequence ID" value="KAK9956138.1"/>
    <property type="molecule type" value="Genomic_DNA"/>
</dbReference>
<accession>A0AAW1Z5T6</accession>
<comment type="caution">
    <text evidence="1">The sequence shown here is derived from an EMBL/GenBank/DDBJ whole genome shotgun (WGS) entry which is preliminary data.</text>
</comment>
<reference evidence="1 2" key="1">
    <citation type="submission" date="2024-05" db="EMBL/GenBank/DDBJ databases">
        <title>A high-quality chromosomal-level genome assembly of Topmouth culter (Culter alburnus).</title>
        <authorList>
            <person name="Zhao H."/>
        </authorList>
    </citation>
    <scope>NUCLEOTIDE SEQUENCE [LARGE SCALE GENOMIC DNA]</scope>
    <source>
        <strain evidence="1">CATC2023</strain>
        <tissue evidence="1">Muscle</tissue>
    </source>
</reference>
<evidence type="ECO:0000313" key="1">
    <source>
        <dbReference type="EMBL" id="KAK9956138.1"/>
    </source>
</evidence>
<feature type="non-terminal residue" evidence="1">
    <location>
        <position position="1"/>
    </location>
</feature>